<sequence length="100" mass="11149">MAILPLGNEIIPKNQKIIDVNNAVNDRRINFQDLLVENLQKVSDAQLDSEKMDKLFAIGEVDNIHDVSIASMKADLTISLAVELTNKVLAAYSEIMRLQV</sequence>
<accession>A0ABR9ZMQ4</accession>
<dbReference type="Pfam" id="PF02049">
    <property type="entry name" value="FliE"/>
    <property type="match status" value="1"/>
</dbReference>
<dbReference type="NCBIfam" id="TIGR00205">
    <property type="entry name" value="fliE"/>
    <property type="match status" value="1"/>
</dbReference>
<evidence type="ECO:0000313" key="7">
    <source>
        <dbReference type="Proteomes" id="UP000614200"/>
    </source>
</evidence>
<keyword evidence="7" id="KW-1185">Reference proteome</keyword>
<evidence type="ECO:0000256" key="4">
    <source>
        <dbReference type="HAMAP-Rule" id="MF_00724"/>
    </source>
</evidence>
<keyword evidence="3 4" id="KW-0975">Bacterial flagellum</keyword>
<gene>
    <name evidence="4 6" type="primary">fliE</name>
    <name evidence="6" type="ORF">ISU02_01250</name>
</gene>
<comment type="similarity">
    <text evidence="2 4">Belongs to the FliE family.</text>
</comment>
<dbReference type="InterPro" id="IPR001624">
    <property type="entry name" value="FliE"/>
</dbReference>
<comment type="caution">
    <text evidence="6">The sequence shown here is derived from an EMBL/GenBank/DDBJ whole genome shotgun (WGS) entry which is preliminary data.</text>
</comment>
<dbReference type="Proteomes" id="UP000614200">
    <property type="component" value="Unassembled WGS sequence"/>
</dbReference>
<evidence type="ECO:0000256" key="1">
    <source>
        <dbReference type="ARBA" id="ARBA00004117"/>
    </source>
</evidence>
<name>A0ABR9ZMQ4_9FIRM</name>
<keyword evidence="6" id="KW-0282">Flagellum</keyword>
<dbReference type="RefSeq" id="WP_194699963.1">
    <property type="nucleotide sequence ID" value="NZ_JADKNH010000001.1"/>
</dbReference>
<comment type="subcellular location">
    <subcellularLocation>
        <location evidence="1 4">Bacterial flagellum basal body</location>
    </subcellularLocation>
</comment>
<dbReference type="PANTHER" id="PTHR34653:SF1">
    <property type="entry name" value="FLAGELLAR HOOK-BASAL BODY COMPLEX PROTEIN FLIE"/>
    <property type="match status" value="1"/>
</dbReference>
<proteinExistence type="inferred from homology"/>
<keyword evidence="6" id="KW-0969">Cilium</keyword>
<dbReference type="PANTHER" id="PTHR34653">
    <property type="match status" value="1"/>
</dbReference>
<evidence type="ECO:0000256" key="5">
    <source>
        <dbReference type="NCBIfam" id="TIGR00205"/>
    </source>
</evidence>
<dbReference type="HAMAP" id="MF_00724">
    <property type="entry name" value="FliE"/>
    <property type="match status" value="1"/>
</dbReference>
<dbReference type="EMBL" id="JADKNH010000001">
    <property type="protein sequence ID" value="MBF4691721.1"/>
    <property type="molecule type" value="Genomic_DNA"/>
</dbReference>
<evidence type="ECO:0000313" key="6">
    <source>
        <dbReference type="EMBL" id="MBF4691721.1"/>
    </source>
</evidence>
<reference evidence="6 7" key="1">
    <citation type="submission" date="2020-11" db="EMBL/GenBank/DDBJ databases">
        <title>Fusibacter basophilias sp. nov.</title>
        <authorList>
            <person name="Qiu D."/>
        </authorList>
    </citation>
    <scope>NUCLEOTIDE SEQUENCE [LARGE SCALE GENOMIC DNA]</scope>
    <source>
        <strain evidence="6 7">Q10-2</strain>
    </source>
</reference>
<keyword evidence="6" id="KW-0966">Cell projection</keyword>
<dbReference type="PRINTS" id="PR01006">
    <property type="entry name" value="FLGHOOKFLIE"/>
</dbReference>
<evidence type="ECO:0000256" key="3">
    <source>
        <dbReference type="ARBA" id="ARBA00023143"/>
    </source>
</evidence>
<evidence type="ECO:0000256" key="2">
    <source>
        <dbReference type="ARBA" id="ARBA00009272"/>
    </source>
</evidence>
<organism evidence="6 7">
    <name type="scientific">Fusibacter ferrireducens</name>
    <dbReference type="NCBI Taxonomy" id="2785058"/>
    <lineage>
        <taxon>Bacteria</taxon>
        <taxon>Bacillati</taxon>
        <taxon>Bacillota</taxon>
        <taxon>Clostridia</taxon>
        <taxon>Eubacteriales</taxon>
        <taxon>Eubacteriales Family XII. Incertae Sedis</taxon>
        <taxon>Fusibacter</taxon>
    </lineage>
</organism>
<protein>
    <recommendedName>
        <fullName evidence="4 5">Flagellar hook-basal body complex protein FliE</fullName>
    </recommendedName>
</protein>